<gene>
    <name evidence="15" type="ORF">NCTC13533_02043</name>
</gene>
<keyword evidence="13" id="KW-0325">Glycoprotein</keyword>
<dbReference type="GO" id="GO:0015012">
    <property type="term" value="P:heparan sulfate proteoglycan biosynthetic process"/>
    <property type="evidence" value="ECO:0007669"/>
    <property type="project" value="TreeGrafter"/>
</dbReference>
<keyword evidence="5" id="KW-0812">Transmembrane</keyword>
<keyword evidence="7" id="KW-0256">Endoplasmic reticulum</keyword>
<evidence type="ECO:0000256" key="6">
    <source>
        <dbReference type="ARBA" id="ARBA00022723"/>
    </source>
</evidence>
<evidence type="ECO:0000256" key="7">
    <source>
        <dbReference type="ARBA" id="ARBA00022824"/>
    </source>
</evidence>
<protein>
    <recommendedName>
        <fullName evidence="14">Peptide O-xylosyltransferase</fullName>
    </recommendedName>
</protein>
<dbReference type="InterPro" id="IPR043538">
    <property type="entry name" value="XYLT"/>
</dbReference>
<dbReference type="Pfam" id="PF02485">
    <property type="entry name" value="Branch"/>
    <property type="match status" value="1"/>
</dbReference>
<name>A0A376DUK7_CHRCU</name>
<evidence type="ECO:0000256" key="4">
    <source>
        <dbReference type="ARBA" id="ARBA00022679"/>
    </source>
</evidence>
<dbReference type="Proteomes" id="UP000255224">
    <property type="component" value="Unassembled WGS sequence"/>
</dbReference>
<dbReference type="AlphaFoldDB" id="A0A376DUK7"/>
<evidence type="ECO:0000313" key="15">
    <source>
        <dbReference type="EMBL" id="STC95960.1"/>
    </source>
</evidence>
<keyword evidence="11" id="KW-0472">Membrane</keyword>
<evidence type="ECO:0000256" key="1">
    <source>
        <dbReference type="ARBA" id="ARBA00004323"/>
    </source>
</evidence>
<keyword evidence="4" id="KW-0808">Transferase</keyword>
<dbReference type="RefSeq" id="WP_228426034.1">
    <property type="nucleotide sequence ID" value="NZ_CP033920.1"/>
</dbReference>
<dbReference type="PANTHER" id="PTHR46025:SF3">
    <property type="entry name" value="XYLOSYLTRANSFERASE OXT"/>
    <property type="match status" value="1"/>
</dbReference>
<dbReference type="GO" id="GO:0016020">
    <property type="term" value="C:membrane"/>
    <property type="evidence" value="ECO:0007669"/>
    <property type="project" value="InterPro"/>
</dbReference>
<dbReference type="PANTHER" id="PTHR46025">
    <property type="entry name" value="XYLOSYLTRANSFERASE OXT"/>
    <property type="match status" value="1"/>
</dbReference>
<accession>A0A376DUK7</accession>
<keyword evidence="8" id="KW-0735">Signal-anchor</keyword>
<dbReference type="EMBL" id="UFVQ01000003">
    <property type="protein sequence ID" value="STC95960.1"/>
    <property type="molecule type" value="Genomic_DNA"/>
</dbReference>
<evidence type="ECO:0000256" key="12">
    <source>
        <dbReference type="ARBA" id="ARBA00023157"/>
    </source>
</evidence>
<evidence type="ECO:0000256" key="3">
    <source>
        <dbReference type="ARBA" id="ARBA00022676"/>
    </source>
</evidence>
<comment type="subcellular location">
    <subcellularLocation>
        <location evidence="2">Endoplasmic reticulum membrane</location>
        <topology evidence="2">Single-pass type II membrane protein</topology>
    </subcellularLocation>
    <subcellularLocation>
        <location evidence="1">Golgi apparatus membrane</location>
        <topology evidence="1">Single-pass type II membrane protein</topology>
    </subcellularLocation>
</comment>
<dbReference type="GO" id="GO:0030158">
    <property type="term" value="F:protein xylosyltransferase activity"/>
    <property type="evidence" value="ECO:0007669"/>
    <property type="project" value="InterPro"/>
</dbReference>
<evidence type="ECO:0000256" key="13">
    <source>
        <dbReference type="ARBA" id="ARBA00023180"/>
    </source>
</evidence>
<keyword evidence="9" id="KW-1133">Transmembrane helix</keyword>
<keyword evidence="3" id="KW-0328">Glycosyltransferase</keyword>
<evidence type="ECO:0000256" key="9">
    <source>
        <dbReference type="ARBA" id="ARBA00022989"/>
    </source>
</evidence>
<evidence type="ECO:0000256" key="14">
    <source>
        <dbReference type="ARBA" id="ARBA00042865"/>
    </source>
</evidence>
<organism evidence="15 16">
    <name type="scientific">Chryseobacterium carnipullorum</name>
    <dbReference type="NCBI Taxonomy" id="1124835"/>
    <lineage>
        <taxon>Bacteria</taxon>
        <taxon>Pseudomonadati</taxon>
        <taxon>Bacteroidota</taxon>
        <taxon>Flavobacteriia</taxon>
        <taxon>Flavobacteriales</taxon>
        <taxon>Weeksellaceae</taxon>
        <taxon>Chryseobacterium group</taxon>
        <taxon>Chryseobacterium</taxon>
    </lineage>
</organism>
<keyword evidence="12" id="KW-1015">Disulfide bond</keyword>
<proteinExistence type="predicted"/>
<evidence type="ECO:0000256" key="10">
    <source>
        <dbReference type="ARBA" id="ARBA00023034"/>
    </source>
</evidence>
<evidence type="ECO:0000313" key="16">
    <source>
        <dbReference type="Proteomes" id="UP000255224"/>
    </source>
</evidence>
<keyword evidence="6" id="KW-0479">Metal-binding</keyword>
<dbReference type="InterPro" id="IPR003406">
    <property type="entry name" value="Glyco_trans_14"/>
</dbReference>
<reference evidence="15 16" key="1">
    <citation type="submission" date="2018-06" db="EMBL/GenBank/DDBJ databases">
        <authorList>
            <consortium name="Pathogen Informatics"/>
            <person name="Doyle S."/>
        </authorList>
    </citation>
    <scope>NUCLEOTIDE SEQUENCE [LARGE SCALE GENOMIC DNA]</scope>
    <source>
        <strain evidence="15 16">NCTC13533</strain>
    </source>
</reference>
<keyword evidence="10" id="KW-0333">Golgi apparatus</keyword>
<dbReference type="GO" id="GO:0046872">
    <property type="term" value="F:metal ion binding"/>
    <property type="evidence" value="ECO:0007669"/>
    <property type="project" value="UniProtKB-KW"/>
</dbReference>
<evidence type="ECO:0000256" key="8">
    <source>
        <dbReference type="ARBA" id="ARBA00022968"/>
    </source>
</evidence>
<evidence type="ECO:0000256" key="2">
    <source>
        <dbReference type="ARBA" id="ARBA00004648"/>
    </source>
</evidence>
<dbReference type="GO" id="GO:0050650">
    <property type="term" value="P:chondroitin sulfate proteoglycan biosynthetic process"/>
    <property type="evidence" value="ECO:0007669"/>
    <property type="project" value="TreeGrafter"/>
</dbReference>
<dbReference type="STRING" id="297244.SAMN05421639_101523"/>
<evidence type="ECO:0000256" key="5">
    <source>
        <dbReference type="ARBA" id="ARBA00022692"/>
    </source>
</evidence>
<evidence type="ECO:0000256" key="11">
    <source>
        <dbReference type="ARBA" id="ARBA00023136"/>
    </source>
</evidence>
<sequence>MKSVYMGESDGYEIGSIPMKSMSIAYLILVHRLPNQFKKLFTAIYESTNFYLIHIDKKASQEIGEEVRNFLKPYSNVQILDSENVVWGGYSMVQAELDGMQYLLNMDAKWDYFINLSGQDYPLKSQKIIKEFLSKNNGKSYIKVADQKKSRPETMNRIENYFEELEDKISDKTHKRKFMKDVVPYIGGQWMILTRDCCEFITNSTEVKKFEEYYLNTLIADESFFQTVLMNTSFTGTLVDDDKRAIIWIPDGDIKLRPKTFTKTDLDFLQKGSHLFARKFDDNVDHSIIDSIKIQYDQPFKTVVKMIDVRNISASVSHLN</sequence>